<sequence length="274" mass="31148">MRIISICPSNTELAAYLDLTSHLVGIDDYSDWPNEINSLPRLGPDLSIRMDDVEALKPDLVLASLSVPGMERNIEQLEKRGIPHVVYNPNSLEDIKINLLDLGKRTNKEAKAQKVVQVYDNFLHMYEKRAQQVDPVRLYWEWWPKPVFTPGGLNWLTEMSRLAGGLNVFSHVEKASVQTDWSTVADHYPDHICLAWVGVQTDKVKPELLWKRPNWPNLDALLNNQVHILEEPLYCRPSPRLLLGLKKLAAILHPSIMPADDGLDPLLEVDVDSN</sequence>
<evidence type="ECO:0000259" key="2">
    <source>
        <dbReference type="PROSITE" id="PS50983"/>
    </source>
</evidence>
<keyword evidence="4" id="KW-1185">Reference proteome</keyword>
<dbReference type="OrthoDB" id="9787772at2"/>
<reference evidence="3 4" key="1">
    <citation type="submission" date="2014-09" db="EMBL/GenBank/DDBJ databases">
        <title>Genome sequencing and annotation of Bacillus Okhensis strain Kh10-101T.</title>
        <authorList>
            <person name="Prakash J.S."/>
        </authorList>
    </citation>
    <scope>NUCLEOTIDE SEQUENCE [LARGE SCALE GENOMIC DNA]</scope>
    <source>
        <strain evidence="4">Kh10-101T</strain>
    </source>
</reference>
<dbReference type="AlphaFoldDB" id="A0A0B0IES7"/>
<comment type="similarity">
    <text evidence="1">Belongs to the bacterial solute-binding protein 8 family.</text>
</comment>
<protein>
    <submittedName>
        <fullName evidence="3">ABC transporter substrate-binding protein</fullName>
    </submittedName>
</protein>
<dbReference type="Pfam" id="PF01497">
    <property type="entry name" value="Peripla_BP_2"/>
    <property type="match status" value="1"/>
</dbReference>
<dbReference type="PANTHER" id="PTHR30535">
    <property type="entry name" value="VITAMIN B12-BINDING PROTEIN"/>
    <property type="match status" value="1"/>
</dbReference>
<feature type="domain" description="Fe/B12 periplasmic-binding" evidence="2">
    <location>
        <begin position="2"/>
        <end position="256"/>
    </location>
</feature>
<dbReference type="STRING" id="333138.LQ50_04790"/>
<dbReference type="InterPro" id="IPR002491">
    <property type="entry name" value="ABC_transptr_periplasmic_BD"/>
</dbReference>
<dbReference type="eggNOG" id="COG0614">
    <property type="taxonomic scope" value="Bacteria"/>
</dbReference>
<proteinExistence type="inferred from homology"/>
<name>A0A0B0IES7_9BACI</name>
<dbReference type="PROSITE" id="PS50983">
    <property type="entry name" value="FE_B12_PBP"/>
    <property type="match status" value="1"/>
</dbReference>
<evidence type="ECO:0000313" key="3">
    <source>
        <dbReference type="EMBL" id="KHF41093.1"/>
    </source>
</evidence>
<dbReference type="EMBL" id="JRJU01000004">
    <property type="protein sequence ID" value="KHF41093.1"/>
    <property type="molecule type" value="Genomic_DNA"/>
</dbReference>
<dbReference type="SUPFAM" id="SSF53807">
    <property type="entry name" value="Helical backbone' metal receptor"/>
    <property type="match status" value="1"/>
</dbReference>
<organism evidence="3 4">
    <name type="scientific">Halalkalibacter okhensis</name>
    <dbReference type="NCBI Taxonomy" id="333138"/>
    <lineage>
        <taxon>Bacteria</taxon>
        <taxon>Bacillati</taxon>
        <taxon>Bacillota</taxon>
        <taxon>Bacilli</taxon>
        <taxon>Bacillales</taxon>
        <taxon>Bacillaceae</taxon>
        <taxon>Halalkalibacter</taxon>
    </lineage>
</organism>
<gene>
    <name evidence="3" type="ORF">LQ50_04790</name>
</gene>
<accession>A0A0B0IES7</accession>
<dbReference type="Proteomes" id="UP000030832">
    <property type="component" value="Unassembled WGS sequence"/>
</dbReference>
<evidence type="ECO:0000256" key="1">
    <source>
        <dbReference type="ARBA" id="ARBA00008814"/>
    </source>
</evidence>
<comment type="caution">
    <text evidence="3">The sequence shown here is derived from an EMBL/GenBank/DDBJ whole genome shotgun (WGS) entry which is preliminary data.</text>
</comment>
<dbReference type="Gene3D" id="3.40.50.1980">
    <property type="entry name" value="Nitrogenase molybdenum iron protein domain"/>
    <property type="match status" value="2"/>
</dbReference>
<dbReference type="PANTHER" id="PTHR30535:SF34">
    <property type="entry name" value="MOLYBDATE-BINDING PROTEIN MOLA"/>
    <property type="match status" value="1"/>
</dbReference>
<dbReference type="RefSeq" id="WP_034626577.1">
    <property type="nucleotide sequence ID" value="NZ_JRJU01000004.1"/>
</dbReference>
<dbReference type="CDD" id="cd01144">
    <property type="entry name" value="BtuF"/>
    <property type="match status" value="1"/>
</dbReference>
<dbReference type="InterPro" id="IPR050902">
    <property type="entry name" value="ABC_Transporter_SBP"/>
</dbReference>
<dbReference type="GO" id="GO:0071281">
    <property type="term" value="P:cellular response to iron ion"/>
    <property type="evidence" value="ECO:0007669"/>
    <property type="project" value="TreeGrafter"/>
</dbReference>
<evidence type="ECO:0000313" key="4">
    <source>
        <dbReference type="Proteomes" id="UP000030832"/>
    </source>
</evidence>